<dbReference type="AlphaFoldDB" id="A0A511CWJ2"/>
<accession>A0A511CWJ2</accession>
<evidence type="ECO:0000313" key="5">
    <source>
        <dbReference type="Proteomes" id="UP000321328"/>
    </source>
</evidence>
<reference evidence="4 5" key="1">
    <citation type="submission" date="2019-07" db="EMBL/GenBank/DDBJ databases">
        <title>Whole genome shotgun sequence of Pseudonocardia asaccharolytica NBRC 16224.</title>
        <authorList>
            <person name="Hosoyama A."/>
            <person name="Uohara A."/>
            <person name="Ohji S."/>
            <person name="Ichikawa N."/>
        </authorList>
    </citation>
    <scope>NUCLEOTIDE SEQUENCE [LARGE SCALE GENOMIC DNA]</scope>
    <source>
        <strain evidence="4 5">NBRC 16224</strain>
    </source>
</reference>
<evidence type="ECO:0000256" key="2">
    <source>
        <dbReference type="ARBA" id="ARBA00022801"/>
    </source>
</evidence>
<dbReference type="PROSITE" id="PS51462">
    <property type="entry name" value="NUDIX"/>
    <property type="match status" value="1"/>
</dbReference>
<dbReference type="Pfam" id="PF00293">
    <property type="entry name" value="NUDIX"/>
    <property type="match status" value="1"/>
</dbReference>
<keyword evidence="5" id="KW-1185">Reference proteome</keyword>
<organism evidence="4 5">
    <name type="scientific">Pseudonocardia asaccharolytica DSM 44247 = NBRC 16224</name>
    <dbReference type="NCBI Taxonomy" id="1123024"/>
    <lineage>
        <taxon>Bacteria</taxon>
        <taxon>Bacillati</taxon>
        <taxon>Actinomycetota</taxon>
        <taxon>Actinomycetes</taxon>
        <taxon>Pseudonocardiales</taxon>
        <taxon>Pseudonocardiaceae</taxon>
        <taxon>Pseudonocardia</taxon>
    </lineage>
</organism>
<protein>
    <submittedName>
        <fullName evidence="4">Putative mutator protein MutT3 (MutT/nudix family)</fullName>
    </submittedName>
</protein>
<dbReference type="InterPro" id="IPR000086">
    <property type="entry name" value="NUDIX_hydrolase_dom"/>
</dbReference>
<dbReference type="Gene3D" id="3.90.79.10">
    <property type="entry name" value="Nucleoside Triphosphate Pyrophosphohydrolase"/>
    <property type="match status" value="1"/>
</dbReference>
<dbReference type="Proteomes" id="UP000321328">
    <property type="component" value="Unassembled WGS sequence"/>
</dbReference>
<name>A0A511CWJ2_9PSEU</name>
<comment type="caution">
    <text evidence="4">The sequence shown here is derived from an EMBL/GenBank/DDBJ whole genome shotgun (WGS) entry which is preliminary data.</text>
</comment>
<dbReference type="PANTHER" id="PTHR43046:SF2">
    <property type="entry name" value="8-OXO-DGTP DIPHOSPHATASE-RELATED"/>
    <property type="match status" value="1"/>
</dbReference>
<dbReference type="PROSITE" id="PS00893">
    <property type="entry name" value="NUDIX_BOX"/>
    <property type="match status" value="1"/>
</dbReference>
<dbReference type="InterPro" id="IPR015797">
    <property type="entry name" value="NUDIX_hydrolase-like_dom_sf"/>
</dbReference>
<feature type="domain" description="Nudix hydrolase" evidence="3">
    <location>
        <begin position="29"/>
        <end position="160"/>
    </location>
</feature>
<evidence type="ECO:0000256" key="1">
    <source>
        <dbReference type="ARBA" id="ARBA00001946"/>
    </source>
</evidence>
<dbReference type="PANTHER" id="PTHR43046">
    <property type="entry name" value="GDP-MANNOSE MANNOSYL HYDROLASE"/>
    <property type="match status" value="1"/>
</dbReference>
<dbReference type="STRING" id="1123024.GCA_000423625_01524"/>
<evidence type="ECO:0000259" key="3">
    <source>
        <dbReference type="PROSITE" id="PS51462"/>
    </source>
</evidence>
<dbReference type="SUPFAM" id="SSF55811">
    <property type="entry name" value="Nudix"/>
    <property type="match status" value="1"/>
</dbReference>
<sequence length="162" mass="17382">MSAVTSGLSPASPSGDGWAFCAQGHKHWGVYGASGLLVRHRDGHGHEWVLLQHRALWSHHGGTWGVPGGARHLAESAEQAARREAAEEADVDLGALWTTDEFVDDHGGWSYTTIVVRAAVALPVAIRGGESVELRWVRADRIGELDLHPGFGATWPAVRDLG</sequence>
<evidence type="ECO:0000313" key="4">
    <source>
        <dbReference type="EMBL" id="GEL16945.1"/>
    </source>
</evidence>
<proteinExistence type="predicted"/>
<comment type="cofactor">
    <cofactor evidence="1">
        <name>Mg(2+)</name>
        <dbReference type="ChEBI" id="CHEBI:18420"/>
    </cofactor>
</comment>
<dbReference type="OrthoDB" id="3404294at2"/>
<gene>
    <name evidence="4" type="ORF">PA7_07820</name>
</gene>
<keyword evidence="2" id="KW-0378">Hydrolase</keyword>
<dbReference type="InterPro" id="IPR020084">
    <property type="entry name" value="NUDIX_hydrolase_CS"/>
</dbReference>
<dbReference type="EMBL" id="BJVI01000005">
    <property type="protein sequence ID" value="GEL16945.1"/>
    <property type="molecule type" value="Genomic_DNA"/>
</dbReference>
<dbReference type="RefSeq" id="WP_051232531.1">
    <property type="nucleotide sequence ID" value="NZ_AUII01000005.1"/>
</dbReference>
<dbReference type="GO" id="GO:0016787">
    <property type="term" value="F:hydrolase activity"/>
    <property type="evidence" value="ECO:0007669"/>
    <property type="project" value="UniProtKB-KW"/>
</dbReference>